<dbReference type="RefSeq" id="WP_048081165.1">
    <property type="nucleotide sequence ID" value="NZ_JAPVER010000018.1"/>
</dbReference>
<sequence length="227" mass="24220">MNIRVVSLVLVVLVFALISGMISYSVSSGVSLKDAYASGKITVVQQTAAGTVPHQVMITNNASKSVKVKKGDVLSSTVSQDLVIAEDKIIASNSNATVKAYCLNPSQRAVVGAKLLPTNTTYSAITRVISSSNPSNSQSAMDAQLQIWIIASEGNLNPYTGEPVAVVDNNNITWSEFRQDIANAKSDVMSTFNVTESNIKNLNQTQSNSGSTSSWIDNTISWIKESI</sequence>
<dbReference type="InterPro" id="IPR046699">
    <property type="entry name" value="ARPP-1"/>
</dbReference>
<dbReference type="AlphaFoldDB" id="A0A9E5A274"/>
<dbReference type="EMBL" id="JAPVES010000030">
    <property type="protein sequence ID" value="MCZ3372110.1"/>
    <property type="molecule type" value="Genomic_DNA"/>
</dbReference>
<feature type="domain" description="ARG and Rhodanese-Phosphatase-superfamily-associated" evidence="1">
    <location>
        <begin position="27"/>
        <end position="106"/>
    </location>
</feature>
<reference evidence="3" key="1">
    <citation type="submission" date="2022-12" db="EMBL/GenBank/DDBJ databases">
        <title>Reclassification of two methanogenic archaea species isolated from the Kolyma lowland permafrost.</title>
        <authorList>
            <person name="Trubitsyn V.E."/>
            <person name="Rivkina E.M."/>
            <person name="Shcherbakova V.A."/>
        </authorList>
    </citation>
    <scope>NUCLEOTIDE SEQUENCE</scope>
    <source>
        <strain evidence="2">M2</strain>
        <strain evidence="3">MK4</strain>
    </source>
</reference>
<dbReference type="Proteomes" id="UP001068021">
    <property type="component" value="Unassembled WGS sequence"/>
</dbReference>
<gene>
    <name evidence="3" type="ORF">O3H35_05650</name>
    <name evidence="2" type="ORF">O3H54_00555</name>
</gene>
<evidence type="ECO:0000259" key="1">
    <source>
        <dbReference type="Pfam" id="PF20208"/>
    </source>
</evidence>
<dbReference type="EMBL" id="JAPVER010000018">
    <property type="protein sequence ID" value="MCZ3364360.1"/>
    <property type="molecule type" value="Genomic_DNA"/>
</dbReference>
<protein>
    <recommendedName>
        <fullName evidence="1">ARG and Rhodanese-Phosphatase-superfamily-associated domain-containing protein</fullName>
    </recommendedName>
</protein>
<proteinExistence type="predicted"/>
<accession>A0A9E5A274</accession>
<keyword evidence="4" id="KW-1185">Reference proteome</keyword>
<evidence type="ECO:0000313" key="2">
    <source>
        <dbReference type="EMBL" id="MCZ3364360.1"/>
    </source>
</evidence>
<evidence type="ECO:0000313" key="3">
    <source>
        <dbReference type="EMBL" id="MCZ3372110.1"/>
    </source>
</evidence>
<dbReference type="Proteomes" id="UP001074446">
    <property type="component" value="Unassembled WGS sequence"/>
</dbReference>
<evidence type="ECO:0000313" key="4">
    <source>
        <dbReference type="Proteomes" id="UP001068021"/>
    </source>
</evidence>
<organism evidence="3">
    <name type="scientific">Methanobacterium veterum</name>
    <dbReference type="NCBI Taxonomy" id="408577"/>
    <lineage>
        <taxon>Archaea</taxon>
        <taxon>Methanobacteriati</taxon>
        <taxon>Methanobacteriota</taxon>
        <taxon>Methanomada group</taxon>
        <taxon>Methanobacteria</taxon>
        <taxon>Methanobacteriales</taxon>
        <taxon>Methanobacteriaceae</taxon>
        <taxon>Methanobacterium</taxon>
    </lineage>
</organism>
<name>A0A9E5A274_9EURY</name>
<comment type="caution">
    <text evidence="3">The sequence shown here is derived from an EMBL/GenBank/DDBJ whole genome shotgun (WGS) entry which is preliminary data.</text>
</comment>
<dbReference type="Pfam" id="PF20208">
    <property type="entry name" value="ARPP-1"/>
    <property type="match status" value="1"/>
</dbReference>